<dbReference type="Gene3D" id="3.60.110.10">
    <property type="entry name" value="Carbon-nitrogen hydrolase"/>
    <property type="match status" value="1"/>
</dbReference>
<name>A0A0W0U8C6_9GAMM</name>
<feature type="transmembrane region" description="Helical" evidence="9">
    <location>
        <begin position="132"/>
        <end position="152"/>
    </location>
</feature>
<reference evidence="11 12" key="1">
    <citation type="submission" date="2015-11" db="EMBL/GenBank/DDBJ databases">
        <title>Genomic analysis of 38 Legionella species identifies large and diverse effector repertoires.</title>
        <authorList>
            <person name="Burstein D."/>
            <person name="Amaro F."/>
            <person name="Zusman T."/>
            <person name="Lifshitz Z."/>
            <person name="Cohen O."/>
            <person name="Gilbert J.A."/>
            <person name="Pupko T."/>
            <person name="Shuman H.A."/>
            <person name="Segal G."/>
        </authorList>
    </citation>
    <scope>NUCLEOTIDE SEQUENCE [LARGE SCALE GENOMIC DNA]</scope>
    <source>
        <strain evidence="11 12">ATCC 49504</strain>
    </source>
</reference>
<dbReference type="NCBIfam" id="TIGR00546">
    <property type="entry name" value="lnt"/>
    <property type="match status" value="1"/>
</dbReference>
<comment type="function">
    <text evidence="9">Catalyzes the phospholipid dependent N-acylation of the N-terminal cysteine of apolipoprotein, the last step in lipoprotein maturation.</text>
</comment>
<dbReference type="PANTHER" id="PTHR38686">
    <property type="entry name" value="APOLIPOPROTEIN N-ACYLTRANSFERASE"/>
    <property type="match status" value="1"/>
</dbReference>
<feature type="transmembrane region" description="Helical" evidence="9">
    <location>
        <begin position="206"/>
        <end position="226"/>
    </location>
</feature>
<dbReference type="PATRIC" id="fig|45065.4.peg.230"/>
<dbReference type="InterPro" id="IPR036526">
    <property type="entry name" value="C-N_Hydrolase_sf"/>
</dbReference>
<keyword evidence="8 9" id="KW-0012">Acyltransferase</keyword>
<sequence length="519" mass="56651">MLPLPLTEAVPVGIHSRLQRLVRMLRPLLAGLLLPLGFAPFHLPGLVFLGIAFLILVLRGQSGREAFISGLLFGLGYFGFGVSWVFVSVHEYGHLNMVASALITAGFTTLLALLPASTCALWVILARTQKPLFSSLLFAAIWTLSEALRAAVMPGFPWLLLAGSQVDTPPGFLLPVIGIFGTGFMTCFAALLLAHGMDARIQRRQWWLLSGVAMILLPSALQHISWTTLAEKPLTVGVVQANLSMRDKWDETLFWELMAHYEKKIAGLLGTELIILPESAIPLPESWISDVLARLDHDADAAGSALLLGIPRPANENETLFYNSLLGVGRAHGSYLKQQLVPFGEYIPSAFSGITARLGIPEANILPGSNHQKPVRIHGHPIASLICYELGYGEVLRRQLPRAEWIVSVSDDGWFGKSLALYQHLQMAQALSLQAARYQVVANNDGLSAIIDPRGRIVDSLPAFSEGVLKSHIYPATGTTPWIRFGDAPALILATLLLLIALLPLAVRIKREYSWQPES</sequence>
<dbReference type="InterPro" id="IPR003010">
    <property type="entry name" value="C-N_Hydrolase"/>
</dbReference>
<evidence type="ECO:0000256" key="7">
    <source>
        <dbReference type="ARBA" id="ARBA00023136"/>
    </source>
</evidence>
<dbReference type="Pfam" id="PF00795">
    <property type="entry name" value="CN_hydrolase"/>
    <property type="match status" value="1"/>
</dbReference>
<keyword evidence="5 9" id="KW-0812">Transmembrane</keyword>
<evidence type="ECO:0000259" key="10">
    <source>
        <dbReference type="PROSITE" id="PS50263"/>
    </source>
</evidence>
<dbReference type="EMBL" id="LNYC01000005">
    <property type="protein sequence ID" value="KTD04184.1"/>
    <property type="molecule type" value="Genomic_DNA"/>
</dbReference>
<keyword evidence="4 9" id="KW-0808">Transferase</keyword>
<dbReference type="EC" id="2.3.1.269" evidence="9"/>
<gene>
    <name evidence="11" type="primary">cutE</name>
    <name evidence="9" type="synonym">lnt</name>
    <name evidence="11" type="ORF">Lgee_0214</name>
</gene>
<evidence type="ECO:0000256" key="9">
    <source>
        <dbReference type="HAMAP-Rule" id="MF_01148"/>
    </source>
</evidence>
<evidence type="ECO:0000256" key="8">
    <source>
        <dbReference type="ARBA" id="ARBA00023315"/>
    </source>
</evidence>
<evidence type="ECO:0000313" key="11">
    <source>
        <dbReference type="EMBL" id="KTD04184.1"/>
    </source>
</evidence>
<dbReference type="InterPro" id="IPR045378">
    <property type="entry name" value="LNT_N"/>
</dbReference>
<evidence type="ECO:0000256" key="4">
    <source>
        <dbReference type="ARBA" id="ARBA00022679"/>
    </source>
</evidence>
<feature type="transmembrane region" description="Helical" evidence="9">
    <location>
        <begin position="28"/>
        <end position="58"/>
    </location>
</feature>
<dbReference type="GO" id="GO:0016410">
    <property type="term" value="F:N-acyltransferase activity"/>
    <property type="evidence" value="ECO:0007669"/>
    <property type="project" value="UniProtKB-UniRule"/>
</dbReference>
<evidence type="ECO:0000256" key="5">
    <source>
        <dbReference type="ARBA" id="ARBA00022692"/>
    </source>
</evidence>
<keyword evidence="12" id="KW-1185">Reference proteome</keyword>
<keyword evidence="6 9" id="KW-1133">Transmembrane helix</keyword>
<keyword evidence="3 9" id="KW-1003">Cell membrane</keyword>
<dbReference type="GO" id="GO:0005886">
    <property type="term" value="C:plasma membrane"/>
    <property type="evidence" value="ECO:0007669"/>
    <property type="project" value="UniProtKB-SubCell"/>
</dbReference>
<evidence type="ECO:0000256" key="2">
    <source>
        <dbReference type="ARBA" id="ARBA00010065"/>
    </source>
</evidence>
<feature type="transmembrane region" description="Helical" evidence="9">
    <location>
        <begin position="70"/>
        <end position="89"/>
    </location>
</feature>
<comment type="pathway">
    <text evidence="9">Protein modification; lipoprotein biosynthesis (N-acyl transfer).</text>
</comment>
<dbReference type="GO" id="GO:0042158">
    <property type="term" value="P:lipoprotein biosynthetic process"/>
    <property type="evidence" value="ECO:0007669"/>
    <property type="project" value="UniProtKB-UniRule"/>
</dbReference>
<dbReference type="PROSITE" id="PS50263">
    <property type="entry name" value="CN_HYDROLASE"/>
    <property type="match status" value="1"/>
</dbReference>
<dbReference type="Proteomes" id="UP000054785">
    <property type="component" value="Unassembled WGS sequence"/>
</dbReference>
<feature type="transmembrane region" description="Helical" evidence="9">
    <location>
        <begin position="172"/>
        <end position="194"/>
    </location>
</feature>
<comment type="similarity">
    <text evidence="2 9">Belongs to the CN hydrolase family. Apolipoprotein N-acyltransferase subfamily.</text>
</comment>
<feature type="transmembrane region" description="Helical" evidence="9">
    <location>
        <begin position="101"/>
        <end position="125"/>
    </location>
</feature>
<dbReference type="SUPFAM" id="SSF56317">
    <property type="entry name" value="Carbon-nitrogen hydrolase"/>
    <property type="match status" value="1"/>
</dbReference>
<dbReference type="AlphaFoldDB" id="A0A0W0U8C6"/>
<dbReference type="HAMAP" id="MF_01148">
    <property type="entry name" value="Lnt"/>
    <property type="match status" value="1"/>
</dbReference>
<evidence type="ECO:0000313" key="12">
    <source>
        <dbReference type="Proteomes" id="UP000054785"/>
    </source>
</evidence>
<dbReference type="RefSeq" id="WP_028387112.1">
    <property type="nucleotide sequence ID" value="NZ_CAAAHN010000001.1"/>
</dbReference>
<evidence type="ECO:0000256" key="6">
    <source>
        <dbReference type="ARBA" id="ARBA00022989"/>
    </source>
</evidence>
<dbReference type="InterPro" id="IPR004563">
    <property type="entry name" value="Apolipo_AcylTrfase"/>
</dbReference>
<comment type="subcellular location">
    <subcellularLocation>
        <location evidence="1 9">Cell membrane</location>
        <topology evidence="1 9">Multi-pass membrane protein</topology>
    </subcellularLocation>
</comment>
<evidence type="ECO:0000256" key="1">
    <source>
        <dbReference type="ARBA" id="ARBA00004651"/>
    </source>
</evidence>
<comment type="catalytic activity">
    <reaction evidence="9">
        <text>N-terminal S-1,2-diacyl-sn-glyceryl-L-cysteinyl-[lipoprotein] + a glycerophospholipid = N-acyl-S-1,2-diacyl-sn-glyceryl-L-cysteinyl-[lipoprotein] + a 2-acyl-sn-glycero-3-phospholipid + H(+)</text>
        <dbReference type="Rhea" id="RHEA:48228"/>
        <dbReference type="Rhea" id="RHEA-COMP:14681"/>
        <dbReference type="Rhea" id="RHEA-COMP:14684"/>
        <dbReference type="ChEBI" id="CHEBI:15378"/>
        <dbReference type="ChEBI" id="CHEBI:136912"/>
        <dbReference type="ChEBI" id="CHEBI:140656"/>
        <dbReference type="ChEBI" id="CHEBI:140657"/>
        <dbReference type="ChEBI" id="CHEBI:140660"/>
        <dbReference type="EC" id="2.3.1.269"/>
    </reaction>
</comment>
<dbReference type="STRING" id="45065.Lgee_0214"/>
<organism evidence="11 12">
    <name type="scientific">Legionella geestiana</name>
    <dbReference type="NCBI Taxonomy" id="45065"/>
    <lineage>
        <taxon>Bacteria</taxon>
        <taxon>Pseudomonadati</taxon>
        <taxon>Pseudomonadota</taxon>
        <taxon>Gammaproteobacteria</taxon>
        <taxon>Legionellales</taxon>
        <taxon>Legionellaceae</taxon>
        <taxon>Legionella</taxon>
    </lineage>
</organism>
<dbReference type="Pfam" id="PF20154">
    <property type="entry name" value="LNT_N"/>
    <property type="match status" value="1"/>
</dbReference>
<feature type="transmembrane region" description="Helical" evidence="9">
    <location>
        <begin position="488"/>
        <end position="507"/>
    </location>
</feature>
<proteinExistence type="inferred from homology"/>
<comment type="caution">
    <text evidence="11">The sequence shown here is derived from an EMBL/GenBank/DDBJ whole genome shotgun (WGS) entry which is preliminary data.</text>
</comment>
<dbReference type="CDD" id="cd07571">
    <property type="entry name" value="ALP_N-acyl_transferase"/>
    <property type="match status" value="1"/>
</dbReference>
<keyword evidence="7 9" id="KW-0472">Membrane</keyword>
<protein>
    <recommendedName>
        <fullName evidence="9">Apolipoprotein N-acyltransferase</fullName>
        <shortName evidence="9">ALP N-acyltransferase</shortName>
        <ecNumber evidence="9">2.3.1.269</ecNumber>
    </recommendedName>
</protein>
<keyword evidence="11" id="KW-0449">Lipoprotein</keyword>
<accession>A0A0W0U8C6</accession>
<dbReference type="PANTHER" id="PTHR38686:SF1">
    <property type="entry name" value="APOLIPOPROTEIN N-ACYLTRANSFERASE"/>
    <property type="match status" value="1"/>
</dbReference>
<dbReference type="UniPathway" id="UPA00666"/>
<feature type="domain" description="CN hydrolase" evidence="10">
    <location>
        <begin position="239"/>
        <end position="475"/>
    </location>
</feature>
<evidence type="ECO:0000256" key="3">
    <source>
        <dbReference type="ARBA" id="ARBA00022475"/>
    </source>
</evidence>